<dbReference type="EMBL" id="AJWZ01007768">
    <property type="protein sequence ID" value="EKC55986.1"/>
    <property type="molecule type" value="Genomic_DNA"/>
</dbReference>
<gene>
    <name evidence="1" type="ORF">OBE_11294</name>
</gene>
<organism evidence="1">
    <name type="scientific">human gut metagenome</name>
    <dbReference type="NCBI Taxonomy" id="408170"/>
    <lineage>
        <taxon>unclassified sequences</taxon>
        <taxon>metagenomes</taxon>
        <taxon>organismal metagenomes</taxon>
    </lineage>
</organism>
<feature type="non-terminal residue" evidence="1">
    <location>
        <position position="1"/>
    </location>
</feature>
<sequence>NKFLDKKSPYYNENVKGIKTGTMASSYNIVVLYKKDGKEYLITCLASLSDEGRYKAVQSAINTIIK</sequence>
<dbReference type="AlphaFoldDB" id="K1T9H9"/>
<evidence type="ECO:0000313" key="1">
    <source>
        <dbReference type="EMBL" id="EKC55986.1"/>
    </source>
</evidence>
<reference evidence="1" key="1">
    <citation type="journal article" date="2013" name="Environ. Microbiol.">
        <title>Microbiota from the distal guts of lean and obese adolescents exhibit partial functional redundancy besides clear differences in community structure.</title>
        <authorList>
            <person name="Ferrer M."/>
            <person name="Ruiz A."/>
            <person name="Lanza F."/>
            <person name="Haange S.B."/>
            <person name="Oberbach A."/>
            <person name="Till H."/>
            <person name="Bargiela R."/>
            <person name="Campoy C."/>
            <person name="Segura M.T."/>
            <person name="Richter M."/>
            <person name="von Bergen M."/>
            <person name="Seifert J."/>
            <person name="Suarez A."/>
        </authorList>
    </citation>
    <scope>NUCLEOTIDE SEQUENCE</scope>
</reference>
<protein>
    <submittedName>
        <fullName evidence="1">Serine-type D-Ala-D-Ala carboxypeptidase</fullName>
    </submittedName>
</protein>
<dbReference type="InterPro" id="IPR012338">
    <property type="entry name" value="Beta-lactam/transpept-like"/>
</dbReference>
<name>K1T9H9_9ZZZZ</name>
<dbReference type="GO" id="GO:0004180">
    <property type="term" value="F:carboxypeptidase activity"/>
    <property type="evidence" value="ECO:0007669"/>
    <property type="project" value="UniProtKB-KW"/>
</dbReference>
<accession>K1T9H9</accession>
<dbReference type="Gene3D" id="3.40.710.10">
    <property type="entry name" value="DD-peptidase/beta-lactamase superfamily"/>
    <property type="match status" value="1"/>
</dbReference>
<comment type="caution">
    <text evidence="1">The sequence shown here is derived from an EMBL/GenBank/DDBJ whole genome shotgun (WGS) entry which is preliminary data.</text>
</comment>
<proteinExistence type="predicted"/>
<keyword evidence="1" id="KW-0645">Protease</keyword>
<keyword evidence="1" id="KW-0378">Hydrolase</keyword>
<keyword evidence="1" id="KW-0121">Carboxypeptidase</keyword>